<evidence type="ECO:0008006" key="4">
    <source>
        <dbReference type="Google" id="ProtNLM"/>
    </source>
</evidence>
<reference evidence="2 3" key="1">
    <citation type="submission" date="2015-09" db="EMBL/GenBank/DDBJ databases">
        <title>Draft genome of the parasitic nematode Teladorsagia circumcincta isolate WARC Sus (inbred).</title>
        <authorList>
            <person name="Mitreva M."/>
        </authorList>
    </citation>
    <scope>NUCLEOTIDE SEQUENCE [LARGE SCALE GENOMIC DNA]</scope>
    <source>
        <strain evidence="2 3">S</strain>
    </source>
</reference>
<keyword evidence="1" id="KW-0472">Membrane</keyword>
<gene>
    <name evidence="2" type="ORF">TELCIR_10631</name>
</gene>
<dbReference type="EMBL" id="KZ347494">
    <property type="protein sequence ID" value="PIO67613.1"/>
    <property type="molecule type" value="Genomic_DNA"/>
</dbReference>
<accession>A0A2G9UBP5</accession>
<protein>
    <recommendedName>
        <fullName evidence="4">CX domain-containing protein</fullName>
    </recommendedName>
</protein>
<evidence type="ECO:0000256" key="1">
    <source>
        <dbReference type="SAM" id="Phobius"/>
    </source>
</evidence>
<keyword evidence="1" id="KW-1133">Transmembrane helix</keyword>
<dbReference type="Proteomes" id="UP000230423">
    <property type="component" value="Unassembled WGS sequence"/>
</dbReference>
<organism evidence="2 3">
    <name type="scientific">Teladorsagia circumcincta</name>
    <name type="common">Brown stomach worm</name>
    <name type="synonym">Ostertagia circumcincta</name>
    <dbReference type="NCBI Taxonomy" id="45464"/>
    <lineage>
        <taxon>Eukaryota</taxon>
        <taxon>Metazoa</taxon>
        <taxon>Ecdysozoa</taxon>
        <taxon>Nematoda</taxon>
        <taxon>Chromadorea</taxon>
        <taxon>Rhabditida</taxon>
        <taxon>Rhabditina</taxon>
        <taxon>Rhabditomorpha</taxon>
        <taxon>Strongyloidea</taxon>
        <taxon>Trichostrongylidae</taxon>
        <taxon>Teladorsagia</taxon>
    </lineage>
</organism>
<feature type="non-terminal residue" evidence="2">
    <location>
        <position position="1"/>
    </location>
</feature>
<name>A0A2G9UBP5_TELCI</name>
<proteinExistence type="predicted"/>
<dbReference type="AlphaFoldDB" id="A0A2G9UBP5"/>
<evidence type="ECO:0000313" key="3">
    <source>
        <dbReference type="Proteomes" id="UP000230423"/>
    </source>
</evidence>
<keyword evidence="1" id="KW-0812">Transmembrane</keyword>
<feature type="transmembrane region" description="Helical" evidence="1">
    <location>
        <begin position="77"/>
        <end position="105"/>
    </location>
</feature>
<dbReference type="OrthoDB" id="5869559at2759"/>
<evidence type="ECO:0000313" key="2">
    <source>
        <dbReference type="EMBL" id="PIO67613.1"/>
    </source>
</evidence>
<sequence>NLWRAKQRSEISPNVSVEFARFAKHCKTTTSEDTGITYHYSPNGTVYPQAENFTLYFACDDTCCAMECCQRDIEMTIIGVALISISVFILGFYVSVYFGGLICAWRNGALGRGRTCDQLLVQEGNTTTTREFYLANGDPPTYATRFHKLRFADCVAPGDPSANRRSYMRYDDMPGTN</sequence>
<keyword evidence="3" id="KW-1185">Reference proteome</keyword>